<accession>A0A7I4XZI8</accession>
<evidence type="ECO:0000313" key="4">
    <source>
        <dbReference type="WBParaSite" id="HCON_00027620-00001"/>
    </source>
</evidence>
<reference evidence="4" key="1">
    <citation type="submission" date="2020-12" db="UniProtKB">
        <authorList>
            <consortium name="WormBaseParasite"/>
        </authorList>
    </citation>
    <scope>IDENTIFICATION</scope>
    <source>
        <strain evidence="4">MHco3</strain>
    </source>
</reference>
<organism evidence="3 4">
    <name type="scientific">Haemonchus contortus</name>
    <name type="common">Barber pole worm</name>
    <dbReference type="NCBI Taxonomy" id="6289"/>
    <lineage>
        <taxon>Eukaryota</taxon>
        <taxon>Metazoa</taxon>
        <taxon>Ecdysozoa</taxon>
        <taxon>Nematoda</taxon>
        <taxon>Chromadorea</taxon>
        <taxon>Rhabditida</taxon>
        <taxon>Rhabditina</taxon>
        <taxon>Rhabditomorpha</taxon>
        <taxon>Strongyloidea</taxon>
        <taxon>Trichostrongylidae</taxon>
        <taxon>Haemonchus</taxon>
    </lineage>
</organism>
<proteinExistence type="predicted"/>
<feature type="compositionally biased region" description="Basic and acidic residues" evidence="1">
    <location>
        <begin position="87"/>
        <end position="139"/>
    </location>
</feature>
<feature type="region of interest" description="Disordered" evidence="1">
    <location>
        <begin position="71"/>
        <end position="139"/>
    </location>
</feature>
<keyword evidence="2" id="KW-0732">Signal</keyword>
<keyword evidence="3" id="KW-1185">Reference proteome</keyword>
<dbReference type="WBParaSite" id="HCON_00027620-00001">
    <property type="protein sequence ID" value="HCON_00027620-00001"/>
    <property type="gene ID" value="HCON_00027620"/>
</dbReference>
<name>A0A7I4XZI8_HAECO</name>
<evidence type="ECO:0000313" key="3">
    <source>
        <dbReference type="Proteomes" id="UP000025227"/>
    </source>
</evidence>
<feature type="signal peptide" evidence="2">
    <location>
        <begin position="1"/>
        <end position="25"/>
    </location>
</feature>
<feature type="chain" id="PRO_5029587118" evidence="2">
    <location>
        <begin position="26"/>
        <end position="139"/>
    </location>
</feature>
<protein>
    <submittedName>
        <fullName evidence="4">Secreted protein</fullName>
    </submittedName>
</protein>
<dbReference type="AlphaFoldDB" id="A0A7I4XZI8"/>
<sequence>MGLQLRTTIQYFLWCIAIIFDLSHAKEEGRKKALVCYRSSRWSADHSCHRTSIWYPPHSCYCNYCIYDEKREGKGPDGAIGKGGTSRSKESKGTSDEGLKGSKTKESGSKEEKTGLIEERTGPKEELTGLKDGETGSKE</sequence>
<evidence type="ECO:0000256" key="1">
    <source>
        <dbReference type="SAM" id="MobiDB-lite"/>
    </source>
</evidence>
<dbReference type="Proteomes" id="UP000025227">
    <property type="component" value="Unplaced"/>
</dbReference>
<evidence type="ECO:0000256" key="2">
    <source>
        <dbReference type="SAM" id="SignalP"/>
    </source>
</evidence>